<evidence type="ECO:0000256" key="1">
    <source>
        <dbReference type="PROSITE-ProRule" id="PRU10141"/>
    </source>
</evidence>
<dbReference type="GO" id="GO:0016301">
    <property type="term" value="F:kinase activity"/>
    <property type="evidence" value="ECO:0007669"/>
    <property type="project" value="UniProtKB-KW"/>
</dbReference>
<dbReference type="PROSITE" id="PS00107">
    <property type="entry name" value="PROTEIN_KINASE_ATP"/>
    <property type="match status" value="1"/>
</dbReference>
<dbReference type="Gene3D" id="3.90.1200.10">
    <property type="match status" value="1"/>
</dbReference>
<name>A0A1H8E7T6_9FIRM</name>
<keyword evidence="3" id="KW-0418">Kinase</keyword>
<dbReference type="EMBL" id="FOCG01000005">
    <property type="protein sequence ID" value="SEN15609.1"/>
    <property type="molecule type" value="Genomic_DNA"/>
</dbReference>
<dbReference type="SUPFAM" id="SSF56112">
    <property type="entry name" value="Protein kinase-like (PK-like)"/>
    <property type="match status" value="1"/>
</dbReference>
<evidence type="ECO:0000313" key="3">
    <source>
        <dbReference type="EMBL" id="SEN15609.1"/>
    </source>
</evidence>
<dbReference type="Proteomes" id="UP000199158">
    <property type="component" value="Unassembled WGS sequence"/>
</dbReference>
<reference evidence="3 4" key="1">
    <citation type="submission" date="2016-10" db="EMBL/GenBank/DDBJ databases">
        <authorList>
            <person name="de Groot N.N."/>
        </authorList>
    </citation>
    <scope>NUCLEOTIDE SEQUENCE [LARGE SCALE GENOMIC DNA]</scope>
    <source>
        <strain evidence="3 4">CGMCC 1.5070</strain>
    </source>
</reference>
<dbReference type="InterPro" id="IPR017441">
    <property type="entry name" value="Protein_kinase_ATP_BS"/>
</dbReference>
<evidence type="ECO:0000259" key="2">
    <source>
        <dbReference type="Pfam" id="PF01636"/>
    </source>
</evidence>
<keyword evidence="3" id="KW-0808">Transferase</keyword>
<accession>A0A1H8E7T6</accession>
<evidence type="ECO:0000313" key="4">
    <source>
        <dbReference type="Proteomes" id="UP000199158"/>
    </source>
</evidence>
<keyword evidence="1" id="KW-0067">ATP-binding</keyword>
<protein>
    <submittedName>
        <fullName evidence="3">Fructosamine-3-kinase</fullName>
    </submittedName>
</protein>
<dbReference type="Pfam" id="PF01636">
    <property type="entry name" value="APH"/>
    <property type="match status" value="1"/>
</dbReference>
<dbReference type="STRING" id="474960.SAMN05216180_2926"/>
<dbReference type="RefSeq" id="WP_092756509.1">
    <property type="nucleotide sequence ID" value="NZ_FOCG01000005.1"/>
</dbReference>
<keyword evidence="1" id="KW-0547">Nucleotide-binding</keyword>
<dbReference type="InterPro" id="IPR011009">
    <property type="entry name" value="Kinase-like_dom_sf"/>
</dbReference>
<dbReference type="InterPro" id="IPR051678">
    <property type="entry name" value="AGP_Transferase"/>
</dbReference>
<feature type="domain" description="Aminoglycoside phosphotransferase" evidence="2">
    <location>
        <begin position="20"/>
        <end position="237"/>
    </location>
</feature>
<feature type="binding site" evidence="1">
    <location>
        <position position="46"/>
    </location>
    <ligand>
        <name>ATP</name>
        <dbReference type="ChEBI" id="CHEBI:30616"/>
    </ligand>
</feature>
<keyword evidence="4" id="KW-1185">Reference proteome</keyword>
<sequence length="306" mass="35707">MEQAVKNIVQRYYDEDPVQIKFLGGGFYGRVYAAALKQEPFKVVLKIYLYPHLAEKEALQLEILASHATVKMPKVYFMHDSDDVIPYDILAMEYIDGVNAGNIEPLPEQTKETIADKMVENLISYHQTINPKGFGDIGAKQYDTDWRVHYKKQADSIFLNAQTMHLQQRLDDFIFKVVCKAYDNYDKVFYLPIEHARLIHGDYNTWNILLNEPMTSVSAVIDPFNCCWADSEMDLYQLNNANGKYYELLDRYKKKVKLSENFELKNGFYEVFTEIMHLYKANKDVNPLTLPPQAENLRKQMMFFGI</sequence>
<dbReference type="InterPro" id="IPR002575">
    <property type="entry name" value="Aminoglycoside_PTrfase"/>
</dbReference>
<dbReference type="PANTHER" id="PTHR21310">
    <property type="entry name" value="AMINOGLYCOSIDE PHOSPHOTRANSFERASE-RELATED-RELATED"/>
    <property type="match status" value="1"/>
</dbReference>
<gene>
    <name evidence="3" type="ORF">SAMN05216180_2926</name>
</gene>
<proteinExistence type="predicted"/>
<dbReference type="OrthoDB" id="2568768at2"/>
<organism evidence="3 4">
    <name type="scientific">Hydrogenoanaerobacterium saccharovorans</name>
    <dbReference type="NCBI Taxonomy" id="474960"/>
    <lineage>
        <taxon>Bacteria</taxon>
        <taxon>Bacillati</taxon>
        <taxon>Bacillota</taxon>
        <taxon>Clostridia</taxon>
        <taxon>Eubacteriales</taxon>
        <taxon>Oscillospiraceae</taxon>
        <taxon>Hydrogenoanaerobacterium</taxon>
    </lineage>
</organism>
<dbReference type="GO" id="GO:0005524">
    <property type="term" value="F:ATP binding"/>
    <property type="evidence" value="ECO:0007669"/>
    <property type="project" value="UniProtKB-UniRule"/>
</dbReference>
<dbReference type="AlphaFoldDB" id="A0A1H8E7T6"/>